<feature type="non-terminal residue" evidence="1">
    <location>
        <position position="1"/>
    </location>
</feature>
<name>A0A932FYJ8_UNCTE</name>
<proteinExistence type="predicted"/>
<sequence length="423" mass="47610">VEGFGLPEFAAVMEKQLCTLLMPQLIRHIQIFYESMRRVKTTLYFKVGTSGTGGMGLNIPYTHSEEKPSRVLLSKSAIAGAHTMLLFLMARTPDAPITKEIKPTAAIAWKKIAYGPIIRQGKPVVLYDCPPGEAVILEEKLQLKAERSWTRLQQPDGQEAVLHSVFIDTGENGLFSRGEFEALTTPGQMEFVTPEEIAHNLIYEIKGGNTGHDIINALDNATLAPTYRAGAMRQSALDRLAELERIHQVDSVAFEMLGPPRVTKLLYEAYLLKLTCRTLKGVLEKEPRELACQLEDLLRSHQQLRSTIISIGIPILLADGRSLLRGPEIKTPPFNGSNELPATAENIEHWSGEGWIDLRPKSLALWQRRIRQIFQEIAGLPAEDSSSRFCRDRRYWLQEEEINIGKVVSWILAREEHGERIKD</sequence>
<reference evidence="1" key="1">
    <citation type="submission" date="2020-07" db="EMBL/GenBank/DDBJ databases">
        <title>Huge and variable diversity of episymbiotic CPR bacteria and DPANN archaea in groundwater ecosystems.</title>
        <authorList>
            <person name="He C.Y."/>
            <person name="Keren R."/>
            <person name="Whittaker M."/>
            <person name="Farag I.F."/>
            <person name="Doudna J."/>
            <person name="Cate J.H.D."/>
            <person name="Banfield J.F."/>
        </authorList>
    </citation>
    <scope>NUCLEOTIDE SEQUENCE</scope>
    <source>
        <strain evidence="1">NC_groundwater_672_Ag_B-0.1um_62_36</strain>
    </source>
</reference>
<protein>
    <submittedName>
        <fullName evidence="1">Short-chain dehydrogenase</fullName>
    </submittedName>
</protein>
<dbReference type="AlphaFoldDB" id="A0A932FYJ8"/>
<comment type="caution">
    <text evidence="1">The sequence shown here is derived from an EMBL/GenBank/DDBJ whole genome shotgun (WGS) entry which is preliminary data.</text>
</comment>
<evidence type="ECO:0000313" key="1">
    <source>
        <dbReference type="EMBL" id="MBI2876539.1"/>
    </source>
</evidence>
<dbReference type="Proteomes" id="UP000769766">
    <property type="component" value="Unassembled WGS sequence"/>
</dbReference>
<gene>
    <name evidence="1" type="ORF">HYY20_06625</name>
</gene>
<evidence type="ECO:0000313" key="2">
    <source>
        <dbReference type="Proteomes" id="UP000769766"/>
    </source>
</evidence>
<dbReference type="EMBL" id="JACPRF010000200">
    <property type="protein sequence ID" value="MBI2876539.1"/>
    <property type="molecule type" value="Genomic_DNA"/>
</dbReference>
<accession>A0A932FYJ8</accession>
<organism evidence="1 2">
    <name type="scientific">Tectimicrobiota bacterium</name>
    <dbReference type="NCBI Taxonomy" id="2528274"/>
    <lineage>
        <taxon>Bacteria</taxon>
        <taxon>Pseudomonadati</taxon>
        <taxon>Nitrospinota/Tectimicrobiota group</taxon>
        <taxon>Candidatus Tectimicrobiota</taxon>
    </lineage>
</organism>